<dbReference type="PANTHER" id="PTHR33137:SF4">
    <property type="entry name" value="MEDIATOR OF RNA POLYMERASE II TRANSCRIPTION SUBUNIT 15A-RELATED"/>
    <property type="match status" value="1"/>
</dbReference>
<accession>A0AAD4SJD2</accession>
<evidence type="ECO:0000256" key="5">
    <source>
        <dbReference type="SAM" id="MobiDB-lite"/>
    </source>
</evidence>
<dbReference type="AlphaFoldDB" id="A0AAD4SJD2"/>
<gene>
    <name evidence="8" type="ORF">MKW98_014499</name>
</gene>
<dbReference type="Gene3D" id="1.10.246.20">
    <property type="entry name" value="Coactivator CBP, KIX domain"/>
    <property type="match status" value="1"/>
</dbReference>
<evidence type="ECO:0000259" key="7">
    <source>
        <dbReference type="Pfam" id="PF21539"/>
    </source>
</evidence>
<feature type="compositionally biased region" description="Polar residues" evidence="5">
    <location>
        <begin position="78"/>
        <end position="89"/>
    </location>
</feature>
<dbReference type="InterPro" id="IPR036529">
    <property type="entry name" value="KIX_dom_sf"/>
</dbReference>
<feature type="compositionally biased region" description="Polar residues" evidence="5">
    <location>
        <begin position="447"/>
        <end position="463"/>
    </location>
</feature>
<feature type="region of interest" description="Disordered" evidence="5">
    <location>
        <begin position="161"/>
        <end position="193"/>
    </location>
</feature>
<feature type="domain" description="ARC105/Med15 mediator subunit C-terminal" evidence="7">
    <location>
        <begin position="966"/>
        <end position="1036"/>
    </location>
</feature>
<proteinExistence type="predicted"/>
<evidence type="ECO:0000313" key="8">
    <source>
        <dbReference type="EMBL" id="KAI3910114.1"/>
    </source>
</evidence>
<dbReference type="GO" id="GO:0003713">
    <property type="term" value="F:transcription coactivator activity"/>
    <property type="evidence" value="ECO:0007669"/>
    <property type="project" value="InterPro"/>
</dbReference>
<feature type="region of interest" description="Disordered" evidence="5">
    <location>
        <begin position="258"/>
        <end position="360"/>
    </location>
</feature>
<feature type="region of interest" description="Disordered" evidence="5">
    <location>
        <begin position="208"/>
        <end position="228"/>
    </location>
</feature>
<evidence type="ECO:0000256" key="4">
    <source>
        <dbReference type="ARBA" id="ARBA00023242"/>
    </source>
</evidence>
<feature type="compositionally biased region" description="Low complexity" evidence="5">
    <location>
        <begin position="464"/>
        <end position="491"/>
    </location>
</feature>
<feature type="compositionally biased region" description="Polar residues" evidence="5">
    <location>
        <begin position="276"/>
        <end position="333"/>
    </location>
</feature>
<keyword evidence="2" id="KW-0805">Transcription regulation</keyword>
<evidence type="ECO:0000256" key="3">
    <source>
        <dbReference type="ARBA" id="ARBA00023163"/>
    </source>
</evidence>
<comment type="caution">
    <text evidence="8">The sequence shown here is derived from an EMBL/GenBank/DDBJ whole genome shotgun (WGS) entry which is preliminary data.</text>
</comment>
<reference evidence="8" key="1">
    <citation type="submission" date="2022-04" db="EMBL/GenBank/DDBJ databases">
        <title>A functionally conserved STORR gene fusion in Papaver species that diverged 16.8 million years ago.</title>
        <authorList>
            <person name="Catania T."/>
        </authorList>
    </citation>
    <scope>NUCLEOTIDE SEQUENCE</scope>
    <source>
        <strain evidence="8">S-188037</strain>
    </source>
</reference>
<dbReference type="FunFam" id="1.10.246.20:FF:000003">
    <property type="entry name" value="Mediator of RNA polymerase II transcription subunit 15a"/>
    <property type="match status" value="1"/>
</dbReference>
<dbReference type="InterPro" id="IPR036546">
    <property type="entry name" value="MED15_KIX"/>
</dbReference>
<name>A0AAD4SJD2_9MAGN</name>
<dbReference type="PANTHER" id="PTHR33137">
    <property type="entry name" value="MEDIATOR OF RNA POLYMERASE II TRANSCRIPTION SUBUNIT 15A-RELATED"/>
    <property type="match status" value="1"/>
</dbReference>
<feature type="compositionally biased region" description="Polar residues" evidence="5">
    <location>
        <begin position="161"/>
        <end position="187"/>
    </location>
</feature>
<keyword evidence="4" id="KW-0539">Nucleus</keyword>
<feature type="region of interest" description="Disordered" evidence="5">
    <location>
        <begin position="78"/>
        <end position="116"/>
    </location>
</feature>
<dbReference type="Proteomes" id="UP001202328">
    <property type="component" value="Unassembled WGS sequence"/>
</dbReference>
<evidence type="ECO:0000256" key="2">
    <source>
        <dbReference type="ARBA" id="ARBA00023015"/>
    </source>
</evidence>
<feature type="compositionally biased region" description="Polar residues" evidence="5">
    <location>
        <begin position="422"/>
        <end position="432"/>
    </location>
</feature>
<feature type="compositionally biased region" description="Polar residues" evidence="5">
    <location>
        <begin position="96"/>
        <end position="116"/>
    </location>
</feature>
<feature type="region of interest" description="Disordered" evidence="5">
    <location>
        <begin position="422"/>
        <end position="491"/>
    </location>
</feature>
<dbReference type="GO" id="GO:0031490">
    <property type="term" value="F:chromatin DNA binding"/>
    <property type="evidence" value="ECO:0007669"/>
    <property type="project" value="InterPro"/>
</dbReference>
<dbReference type="Pfam" id="PF16987">
    <property type="entry name" value="KIX_2"/>
    <property type="match status" value="1"/>
</dbReference>
<evidence type="ECO:0000259" key="6">
    <source>
        <dbReference type="Pfam" id="PF16987"/>
    </source>
</evidence>
<dbReference type="GO" id="GO:0005634">
    <property type="term" value="C:nucleus"/>
    <property type="evidence" value="ECO:0007669"/>
    <property type="project" value="UniProtKB-SubCell"/>
</dbReference>
<evidence type="ECO:0008006" key="10">
    <source>
        <dbReference type="Google" id="ProtNLM"/>
    </source>
</evidence>
<evidence type="ECO:0000313" key="9">
    <source>
        <dbReference type="Proteomes" id="UP001202328"/>
    </source>
</evidence>
<keyword evidence="3" id="KW-0804">Transcription</keyword>
<dbReference type="Pfam" id="PF21539">
    <property type="entry name" value="Med15_C"/>
    <property type="match status" value="1"/>
</dbReference>
<dbReference type="InterPro" id="IPR044661">
    <property type="entry name" value="MED15a/b/c-like"/>
</dbReference>
<feature type="compositionally biased region" description="Low complexity" evidence="5">
    <location>
        <begin position="433"/>
        <end position="446"/>
    </location>
</feature>
<protein>
    <recommendedName>
        <fullName evidence="10">Mediator complex subunit 15 KIX domain-containing protein</fullName>
    </recommendedName>
</protein>
<feature type="compositionally biased region" description="Low complexity" evidence="5">
    <location>
        <begin position="258"/>
        <end position="275"/>
    </location>
</feature>
<keyword evidence="9" id="KW-1185">Reference proteome</keyword>
<feature type="compositionally biased region" description="Low complexity" evidence="5">
    <location>
        <begin position="340"/>
        <end position="360"/>
    </location>
</feature>
<comment type="subcellular location">
    <subcellularLocation>
        <location evidence="1">Nucleus</location>
    </subcellularLocation>
</comment>
<dbReference type="EMBL" id="JAJJMB010010276">
    <property type="protein sequence ID" value="KAI3910114.1"/>
    <property type="molecule type" value="Genomic_DNA"/>
</dbReference>
<sequence>MEEATDWRTQLQPDSRHRIVTKIMETLKTQLPNAGPDGLVELNKIAVRFEEEIFNAATSQLDYLRKISMKMMNMETKSQTNGVANSLPLNNGGGSQNPQDPVSHSMQSQVRNPGQSQIPLANESQARQQLLSQNILNNIGNSGIQGPVALSSALPSGANLTNSSMPNAVNQGSNMHSGMAQNSSGNLVDQGGVASNRFANSTRQMQGYQLPQQTGSQQQQSQSSQKILYRQQQLQQHLLKQKQEQQQLPGNIPSIMQSLMQQQQPPQQQQNPMQSTKLQSTQQPHMQICIQPSQSALQQTQPSVMQSSSGLQQNPQSAVAQSTTPNVLQQYPQSVLRKPQQQAQLSRHQQAPVLHQQQHPVLPSQQQINVPNLHQNQLVGQQNNVSGMQQQQQQKQGLLDHQNNIANMQQHLLGNNIPHQQQLGQQSNMSGLQKQQQQPMHTVHQQRGNMQKQQNAQVSTNLLQIQEQHAQSQPAQQLLSHHPSQTTQMHQQLGLGLQQQPNSLQTDVQQRIQTSTGSMLNHQSLLDQKQVFHSQRPPPEDSSSIDAAITGNATTAGNVVDVQEEVYKKIKSMREKYLPDLSHMHQKISQKCQQHDSLPQPPKSEQLEKLKTFKNMLGKIMGFLNLPKSMVIPSFKDKLASYEKQILGILNWNCTGKPVLPQQQIQQQQHQMHLHDQKQQQLLHHHHHHHQLLQSANSPFIVPSPSPIPRDPEIQTSGVSSPSNAGNIEHVHNTAYLGQVQPPAIVTPGISASPLIAEFTGPNGNQVTSSTITKPSVTEQPLERLLKVVNSMSPKALSASVGDIGSVINMIDRITGSAPGNGSKAAVGEDLVAMTKCRIQARNFSQQDGSSPRKKMRRDTVAVPLNAMSSAGTVNGNFKQLVSMELSDIESAATTRMKRSRDEANHALLEEIGKINERLIDTVVDISDEDVHPIAAAGAAEGTIVKCSYNAVALSPNLKALYASAQMTPIQPLRLLVPTNYPDCSPILLDKFPVELSKEHEDLTAKVKSRFSICLRTLSQRMSLQDMVKTWDICARAVISDYACPRGGSFSSRFGAWENCPSAINLIS</sequence>
<organism evidence="8 9">
    <name type="scientific">Papaver atlanticum</name>
    <dbReference type="NCBI Taxonomy" id="357466"/>
    <lineage>
        <taxon>Eukaryota</taxon>
        <taxon>Viridiplantae</taxon>
        <taxon>Streptophyta</taxon>
        <taxon>Embryophyta</taxon>
        <taxon>Tracheophyta</taxon>
        <taxon>Spermatophyta</taxon>
        <taxon>Magnoliopsida</taxon>
        <taxon>Ranunculales</taxon>
        <taxon>Papaveraceae</taxon>
        <taxon>Papaveroideae</taxon>
        <taxon>Papaver</taxon>
    </lineage>
</organism>
<evidence type="ECO:0000256" key="1">
    <source>
        <dbReference type="ARBA" id="ARBA00004123"/>
    </source>
</evidence>
<dbReference type="InterPro" id="IPR048386">
    <property type="entry name" value="Med15_C"/>
</dbReference>
<feature type="domain" description="Mediator complex subunit 15 KIX" evidence="6">
    <location>
        <begin position="5"/>
        <end position="81"/>
    </location>
</feature>